<sequence length="359" mass="40356">MAAIRKNKSPIMTAAVSCSRLRQVQALLRDDVNTAPDGILCSLGELINQYHLCSFTHMIFTPKRQAEITCSSEPPVSNMLCLIFQVLTAATMKAAASWPATFSVGCINTAILTWSRSQMTFQRKCWMYEDEEVAEEFKISSFVSMVQDCRCLGIPYSAHGHVQKFDMFMLEKWPIIQAFALKGIGAGVFFTMKYKLTDVSQRLWQVYSRLDPVSLDCLLNEDLQLFERQWSCLFSSLEIESSLSMQELSEAQVAEPFRTYYSHGLISSNITDKSKSRQPFVLFGSHSTKEDLENYCFTFPSEGHQVRNTGPGGGVAKHMLLQCVAPKGPLACARTYFFGSTHIPYLGNDNTQQKGTDLQ</sequence>
<feature type="domain" description="DAAF9 pita-bread-like" evidence="2">
    <location>
        <begin position="211"/>
        <end position="357"/>
    </location>
</feature>
<evidence type="ECO:0000313" key="3">
    <source>
        <dbReference type="Ensembl" id="ENSCCRP00020109056.1"/>
    </source>
</evidence>
<dbReference type="PANTHER" id="PTHR33664">
    <property type="entry name" value="RCG26366"/>
    <property type="match status" value="1"/>
</dbReference>
<name>A0A8C2KG15_CYPCA</name>
<proteinExistence type="predicted"/>
<reference evidence="3" key="1">
    <citation type="submission" date="2025-08" db="UniProtKB">
        <authorList>
            <consortium name="Ensembl"/>
        </authorList>
    </citation>
    <scope>IDENTIFICATION</scope>
</reference>
<dbReference type="PANTHER" id="PTHR33664:SF1">
    <property type="entry name" value="DYNEIN AXONEMAL ASSEMBLY FACTOR 9"/>
    <property type="match status" value="1"/>
</dbReference>
<dbReference type="InterPro" id="IPR058844">
    <property type="entry name" value="PB_DAAF9"/>
</dbReference>
<feature type="domain" description="DAAF9 N-terminal" evidence="1">
    <location>
        <begin position="4"/>
        <end position="208"/>
    </location>
</feature>
<dbReference type="Pfam" id="PF25203">
    <property type="entry name" value="PB_DAAF9"/>
    <property type="match status" value="1"/>
</dbReference>
<evidence type="ECO:0000313" key="4">
    <source>
        <dbReference type="Proteomes" id="UP000694701"/>
    </source>
</evidence>
<protein>
    <submittedName>
        <fullName evidence="3">Uncharacterized protein</fullName>
    </submittedName>
</protein>
<evidence type="ECO:0000259" key="2">
    <source>
        <dbReference type="Pfam" id="PF25203"/>
    </source>
</evidence>
<dbReference type="Proteomes" id="UP000694701">
    <property type="component" value="Unplaced"/>
</dbReference>
<evidence type="ECO:0000259" key="1">
    <source>
        <dbReference type="Pfam" id="PF23281"/>
    </source>
</evidence>
<dbReference type="Ensembl" id="ENSCCRT00020119130.1">
    <property type="protein sequence ID" value="ENSCCRP00020109056.1"/>
    <property type="gene ID" value="ENSCCRG00020049659.1"/>
</dbReference>
<dbReference type="InterPro" id="IPR040342">
    <property type="entry name" value="DNAAF9"/>
</dbReference>
<organism evidence="3 4">
    <name type="scientific">Cyprinus carpio</name>
    <name type="common">Common carp</name>
    <dbReference type="NCBI Taxonomy" id="7962"/>
    <lineage>
        <taxon>Eukaryota</taxon>
        <taxon>Metazoa</taxon>
        <taxon>Chordata</taxon>
        <taxon>Craniata</taxon>
        <taxon>Vertebrata</taxon>
        <taxon>Euteleostomi</taxon>
        <taxon>Actinopterygii</taxon>
        <taxon>Neopterygii</taxon>
        <taxon>Teleostei</taxon>
        <taxon>Ostariophysi</taxon>
        <taxon>Cypriniformes</taxon>
        <taxon>Cyprinidae</taxon>
        <taxon>Cyprininae</taxon>
        <taxon>Cyprinus</taxon>
    </lineage>
</organism>
<dbReference type="Pfam" id="PF23281">
    <property type="entry name" value="DAAF9_N"/>
    <property type="match status" value="1"/>
</dbReference>
<dbReference type="AlphaFoldDB" id="A0A8C2KG15"/>
<dbReference type="InterPro" id="IPR056498">
    <property type="entry name" value="DAAF9_N"/>
</dbReference>
<accession>A0A8C2KG15</accession>